<comment type="caution">
    <text evidence="1">The sequence shown here is derived from an EMBL/GenBank/DDBJ whole genome shotgun (WGS) entry which is preliminary data.</text>
</comment>
<name>A0A818Q869_9BILA</name>
<sequence>MSLTKPTISEDLSSDLHISILEYLHANEIIESFYNLNDYFNRLLNDYHLLLHYTLLNEHNALDILLSAICLQQLKSLKCYDYDLLQMLNPNQFVPLYSLTVFKYATNIREELMIDFLLRIPQLKYCQIKISQSHGRIKIISSNYKKKR</sequence>
<dbReference type="AlphaFoldDB" id="A0A818Q869"/>
<accession>A0A818Q869</accession>
<proteinExistence type="predicted"/>
<reference evidence="1" key="1">
    <citation type="submission" date="2021-02" db="EMBL/GenBank/DDBJ databases">
        <authorList>
            <person name="Nowell W R."/>
        </authorList>
    </citation>
    <scope>NUCLEOTIDE SEQUENCE</scope>
</reference>
<dbReference type="EMBL" id="CAJOAZ010000388">
    <property type="protein sequence ID" value="CAF3635405.1"/>
    <property type="molecule type" value="Genomic_DNA"/>
</dbReference>
<organism evidence="1 2">
    <name type="scientific">Adineta steineri</name>
    <dbReference type="NCBI Taxonomy" id="433720"/>
    <lineage>
        <taxon>Eukaryota</taxon>
        <taxon>Metazoa</taxon>
        <taxon>Spiralia</taxon>
        <taxon>Gnathifera</taxon>
        <taxon>Rotifera</taxon>
        <taxon>Eurotatoria</taxon>
        <taxon>Bdelloidea</taxon>
        <taxon>Adinetida</taxon>
        <taxon>Adinetidae</taxon>
        <taxon>Adineta</taxon>
    </lineage>
</organism>
<dbReference type="Proteomes" id="UP000663844">
    <property type="component" value="Unassembled WGS sequence"/>
</dbReference>
<evidence type="ECO:0000313" key="1">
    <source>
        <dbReference type="EMBL" id="CAF3635405.1"/>
    </source>
</evidence>
<protein>
    <submittedName>
        <fullName evidence="1">Uncharacterized protein</fullName>
    </submittedName>
</protein>
<gene>
    <name evidence="1" type="ORF">OXD698_LOCUS8170</name>
</gene>
<evidence type="ECO:0000313" key="2">
    <source>
        <dbReference type="Proteomes" id="UP000663844"/>
    </source>
</evidence>